<keyword evidence="6" id="KW-1185">Reference proteome</keyword>
<dbReference type="Pfam" id="PF13435">
    <property type="entry name" value="Cytochrome_C554"/>
    <property type="match status" value="2"/>
</dbReference>
<dbReference type="InterPro" id="IPR023155">
    <property type="entry name" value="Cyt_c-552/4"/>
</dbReference>
<dbReference type="Gene3D" id="1.25.40.10">
    <property type="entry name" value="Tetratricopeptide repeat domain"/>
    <property type="match status" value="1"/>
</dbReference>
<evidence type="ECO:0000259" key="3">
    <source>
        <dbReference type="Pfam" id="PF09699"/>
    </source>
</evidence>
<dbReference type="InterPro" id="IPR036280">
    <property type="entry name" value="Multihaem_cyt_sf"/>
</dbReference>
<proteinExistence type="predicted"/>
<gene>
    <name evidence="5" type="ORF">J7302_06770</name>
</gene>
<dbReference type="PANTHER" id="PTHR35038:SF8">
    <property type="entry name" value="C-TYPE POLYHEME CYTOCHROME OMCC"/>
    <property type="match status" value="1"/>
</dbReference>
<dbReference type="Pfam" id="PF09699">
    <property type="entry name" value="Paired_CXXCH_1"/>
    <property type="match status" value="1"/>
</dbReference>
<dbReference type="InterPro" id="IPR010177">
    <property type="entry name" value="Paired_CXXCH_1"/>
</dbReference>
<evidence type="ECO:0000259" key="4">
    <source>
        <dbReference type="Pfam" id="PF13435"/>
    </source>
</evidence>
<keyword evidence="2" id="KW-0802">TPR repeat</keyword>
<evidence type="ECO:0000256" key="2">
    <source>
        <dbReference type="PROSITE-ProRule" id="PRU00339"/>
    </source>
</evidence>
<dbReference type="SUPFAM" id="SSF48452">
    <property type="entry name" value="TPR-like"/>
    <property type="match status" value="1"/>
</dbReference>
<dbReference type="Pfam" id="PF14559">
    <property type="entry name" value="TPR_19"/>
    <property type="match status" value="1"/>
</dbReference>
<sequence length="769" mass="84778">MPKPSDSPQRSPRSARPVYPVLAGLLLLLGLSLWLALQGGRGEEAPPLGQSEPGTPPAAMVDEALCSGCHSPQTKAWQGTHHQLAMQAASESSVLGDFNDAHLQEGEDTTRFFRKDGGFWINAKGPDGTLADFKIAYTLGVAPLQQYLIELPGGRLQALDLAWDTEKHAWFQPAPGQGVTFKHPQHWSQPQQNANAQCVDCHSTGYKRNFDPASNTFASHWNSLGVGCQACHGPASRHLEWAAKSRDSANAGITQKLSRVDNVTEVETCARCHAHRAPLGDGSGHAQRLMDDYLPSALTRELYELDGKIKDEVFEYGAFTQSTMFAKGLRCSTCHDPHSTTLKAPGNGVCLQCHNPAEKRLAGIDDKRLKAKDYESPEHHHHRQGQAGSQCVDCHMPGKLARGNDLRHDHGFSLPNPARALRLGTSDACLSCHRATPGDRLAEQFRQWYGDDKRGAPRYDDSLWLVRNGKPGASRALFQQLETKDLPAIRRATLLAELPTYPSERALKAAANDLVNPSPQVREAAVKAVAALVPPEQRRNLLAPLLIDPVRAVRIAAAYELLRLRATGLGNYEKSWTKAIGEYEAALLSQQDRAEANLKLAVLYQANGRSDDVEHYLRAALQRDPDYLPALVGLIQWLDSNFRWEEGRALLDQAIANHPQSPLLQQANGLALMRKGDREAALKAFAESTRLEPDNGQYAYAYAVALHDSGQLEPACQQLEKLLEREPANREARLALINYWREAGQIQKVQALLAELEQLNPDDPSLRRE</sequence>
<dbReference type="Gene3D" id="1.10.1130.10">
    <property type="entry name" value="Flavocytochrome C3, Chain A"/>
    <property type="match status" value="2"/>
</dbReference>
<feature type="domain" description="Doubled CXXCH motif" evidence="3">
    <location>
        <begin position="326"/>
        <end position="357"/>
    </location>
</feature>
<comment type="caution">
    <text evidence="5">The sequence shown here is derived from an EMBL/GenBank/DDBJ whole genome shotgun (WGS) entry which is preliminary data.</text>
</comment>
<dbReference type="SUPFAM" id="SSF48695">
    <property type="entry name" value="Multiheme cytochromes"/>
    <property type="match status" value="1"/>
</dbReference>
<evidence type="ECO:0000256" key="1">
    <source>
        <dbReference type="ARBA" id="ARBA00022729"/>
    </source>
</evidence>
<dbReference type="PANTHER" id="PTHR35038">
    <property type="entry name" value="DISSIMILATORY SULFITE REDUCTASE SIRA"/>
    <property type="match status" value="1"/>
</dbReference>
<evidence type="ECO:0000313" key="5">
    <source>
        <dbReference type="EMBL" id="MBT8765833.1"/>
    </source>
</evidence>
<dbReference type="Pfam" id="PF13432">
    <property type="entry name" value="TPR_16"/>
    <property type="match status" value="1"/>
</dbReference>
<dbReference type="RefSeq" id="WP_215372104.1">
    <property type="nucleotide sequence ID" value="NZ_JAGTIS010000002.1"/>
</dbReference>
<organism evidence="5 6">
    <name type="scientific">Metapseudomonas boanensis</name>
    <dbReference type="NCBI Taxonomy" id="2822138"/>
    <lineage>
        <taxon>Bacteria</taxon>
        <taxon>Pseudomonadati</taxon>
        <taxon>Pseudomonadota</taxon>
        <taxon>Gammaproteobacteria</taxon>
        <taxon>Pseudomonadales</taxon>
        <taxon>Pseudomonadaceae</taxon>
        <taxon>Metapseudomonas</taxon>
    </lineage>
</organism>
<dbReference type="SUPFAM" id="SSF48371">
    <property type="entry name" value="ARM repeat"/>
    <property type="match status" value="1"/>
</dbReference>
<feature type="repeat" description="TPR" evidence="2">
    <location>
        <begin position="662"/>
        <end position="695"/>
    </location>
</feature>
<accession>A0ABS5XEY7</accession>
<dbReference type="InterPro" id="IPR019734">
    <property type="entry name" value="TPR_rpt"/>
</dbReference>
<keyword evidence="1" id="KW-0732">Signal</keyword>
<name>A0ABS5XEY7_9GAMM</name>
<reference evidence="5 6" key="1">
    <citation type="submission" date="2021-04" db="EMBL/GenBank/DDBJ databases">
        <title>Pseudomonas boanensis sp. nov., a bacterium isolated from river water used for household purposes in Boane District, Mozambique.</title>
        <authorList>
            <person name="Nicklasson M."/>
            <person name="Martin-Rodriguez A.J."/>
            <person name="Thorell K."/>
            <person name="Neves L."/>
            <person name="Mussagy A."/>
            <person name="Rydberg H.A."/>
            <person name="Hernroth B."/>
            <person name="Svensson-Stadler L."/>
            <person name="Sjoling A."/>
        </authorList>
    </citation>
    <scope>NUCLEOTIDE SEQUENCE [LARGE SCALE GENOMIC DNA]</scope>
    <source>
        <strain evidence="5 6">DB1</strain>
    </source>
</reference>
<protein>
    <submittedName>
        <fullName evidence="5">Tetratricopeptide repeat protein</fullName>
    </submittedName>
</protein>
<feature type="domain" description="Cytochrome c-552/4" evidence="4">
    <location>
        <begin position="66"/>
        <end position="91"/>
    </location>
</feature>
<dbReference type="InterPro" id="IPR011990">
    <property type="entry name" value="TPR-like_helical_dom_sf"/>
</dbReference>
<dbReference type="PROSITE" id="PS50005">
    <property type="entry name" value="TPR"/>
    <property type="match status" value="1"/>
</dbReference>
<dbReference type="InterPro" id="IPR051829">
    <property type="entry name" value="Multiheme_Cytochr_ET"/>
</dbReference>
<dbReference type="InterPro" id="IPR016024">
    <property type="entry name" value="ARM-type_fold"/>
</dbReference>
<dbReference type="EMBL" id="JAGTIS010000002">
    <property type="protein sequence ID" value="MBT8765833.1"/>
    <property type="molecule type" value="Genomic_DNA"/>
</dbReference>
<evidence type="ECO:0000313" key="6">
    <source>
        <dbReference type="Proteomes" id="UP001519667"/>
    </source>
</evidence>
<feature type="domain" description="Cytochrome c-552/4" evidence="4">
    <location>
        <begin position="189"/>
        <end position="233"/>
    </location>
</feature>
<dbReference type="Proteomes" id="UP001519667">
    <property type="component" value="Unassembled WGS sequence"/>
</dbReference>
<dbReference type="SMART" id="SM00028">
    <property type="entry name" value="TPR"/>
    <property type="match status" value="3"/>
</dbReference>